<evidence type="ECO:0000313" key="2">
    <source>
        <dbReference type="EMBL" id="MBD8524631.1"/>
    </source>
</evidence>
<feature type="compositionally biased region" description="Polar residues" evidence="1">
    <location>
        <begin position="32"/>
        <end position="48"/>
    </location>
</feature>
<keyword evidence="3" id="KW-1185">Reference proteome</keyword>
<organism evidence="2 3">
    <name type="scientific">Pseudomarimonas arenosa</name>
    <dbReference type="NCBI Taxonomy" id="2774145"/>
    <lineage>
        <taxon>Bacteria</taxon>
        <taxon>Pseudomonadati</taxon>
        <taxon>Pseudomonadota</taxon>
        <taxon>Gammaproteobacteria</taxon>
        <taxon>Lysobacterales</taxon>
        <taxon>Lysobacteraceae</taxon>
        <taxon>Pseudomarimonas</taxon>
    </lineage>
</organism>
<sequence>MPKPNYNFEKRQRELAKKRKQDEKNARKRQARTGTDAASTEDSISSAQPDRAEG</sequence>
<dbReference type="RefSeq" id="WP_192027976.1">
    <property type="nucleotide sequence ID" value="NZ_JACYTR010000003.1"/>
</dbReference>
<name>A0AAW3ZK08_9GAMM</name>
<dbReference type="Proteomes" id="UP000613768">
    <property type="component" value="Unassembled WGS sequence"/>
</dbReference>
<reference evidence="2 3" key="1">
    <citation type="submission" date="2020-09" db="EMBL/GenBank/DDBJ databases">
        <title>Pseudoxanthomonas sp. CAU 1598 isolated from sand of Yaerae Beach.</title>
        <authorList>
            <person name="Kim W."/>
        </authorList>
    </citation>
    <scope>NUCLEOTIDE SEQUENCE [LARGE SCALE GENOMIC DNA]</scope>
    <source>
        <strain evidence="2 3">CAU 1598</strain>
    </source>
</reference>
<protein>
    <submittedName>
        <fullName evidence="2">Uncharacterized protein</fullName>
    </submittedName>
</protein>
<proteinExistence type="predicted"/>
<dbReference type="EMBL" id="JACYTR010000003">
    <property type="protein sequence ID" value="MBD8524631.1"/>
    <property type="molecule type" value="Genomic_DNA"/>
</dbReference>
<gene>
    <name evidence="2" type="ORF">IFO71_02655</name>
</gene>
<feature type="region of interest" description="Disordered" evidence="1">
    <location>
        <begin position="1"/>
        <end position="54"/>
    </location>
</feature>
<comment type="caution">
    <text evidence="2">The sequence shown here is derived from an EMBL/GenBank/DDBJ whole genome shotgun (WGS) entry which is preliminary data.</text>
</comment>
<evidence type="ECO:0000256" key="1">
    <source>
        <dbReference type="SAM" id="MobiDB-lite"/>
    </source>
</evidence>
<feature type="compositionally biased region" description="Basic and acidic residues" evidence="1">
    <location>
        <begin position="8"/>
        <end position="25"/>
    </location>
</feature>
<accession>A0AAW3ZK08</accession>
<evidence type="ECO:0000313" key="3">
    <source>
        <dbReference type="Proteomes" id="UP000613768"/>
    </source>
</evidence>
<dbReference type="AlphaFoldDB" id="A0AAW3ZK08"/>